<evidence type="ECO:0000313" key="2">
    <source>
        <dbReference type="EMBL" id="KAJ8921954.1"/>
    </source>
</evidence>
<sequence length="258" mass="29009">MQIIHSVRENELGNIKYSRTFTSSGVNSKSNISIFFSTLSLLLDLGIGIVPIWTRNRKITCALVFPYFSPMLTIWGLSKETTPSPGFAHGLAGEPRGLQVYSFNFGYGLSDWPVHQVQVDVVQAEVTQRFLASRNYLVPGMEEVPKFGHDEEFFACHSFVFDFFFYGSADFFFVSVDPGAVYVAVSDTDGVFHGIFPVQIQVEMHSFPIFGYHFQYRLSLSQSSFQNPHGTSLRTIHFVIHIDASYVVHVISPPGVLE</sequence>
<protein>
    <submittedName>
        <fullName evidence="2">Uncharacterized protein</fullName>
    </submittedName>
</protein>
<comment type="caution">
    <text evidence="2">The sequence shown here is derived from an EMBL/GenBank/DDBJ whole genome shotgun (WGS) entry which is preliminary data.</text>
</comment>
<keyword evidence="3" id="KW-1185">Reference proteome</keyword>
<accession>A0AAV8W657</accession>
<name>A0AAV8W657_9CUCU</name>
<dbReference type="AlphaFoldDB" id="A0AAV8W657"/>
<keyword evidence="1" id="KW-0812">Transmembrane</keyword>
<keyword evidence="1" id="KW-1133">Transmembrane helix</keyword>
<feature type="transmembrane region" description="Helical" evidence="1">
    <location>
        <begin position="32"/>
        <end position="52"/>
    </location>
</feature>
<dbReference type="EMBL" id="JANEYG010000008">
    <property type="protein sequence ID" value="KAJ8921954.1"/>
    <property type="molecule type" value="Genomic_DNA"/>
</dbReference>
<reference evidence="2 3" key="1">
    <citation type="journal article" date="2023" name="Insect Mol. Biol.">
        <title>Genome sequencing provides insights into the evolution of gene families encoding plant cell wall-degrading enzymes in longhorned beetles.</title>
        <authorList>
            <person name="Shin N.R."/>
            <person name="Okamura Y."/>
            <person name="Kirsch R."/>
            <person name="Pauchet Y."/>
        </authorList>
    </citation>
    <scope>NUCLEOTIDE SEQUENCE [LARGE SCALE GENOMIC DNA]</scope>
    <source>
        <strain evidence="2">EAD_L_NR</strain>
    </source>
</reference>
<organism evidence="2 3">
    <name type="scientific">Exocentrus adspersus</name>
    <dbReference type="NCBI Taxonomy" id="1586481"/>
    <lineage>
        <taxon>Eukaryota</taxon>
        <taxon>Metazoa</taxon>
        <taxon>Ecdysozoa</taxon>
        <taxon>Arthropoda</taxon>
        <taxon>Hexapoda</taxon>
        <taxon>Insecta</taxon>
        <taxon>Pterygota</taxon>
        <taxon>Neoptera</taxon>
        <taxon>Endopterygota</taxon>
        <taxon>Coleoptera</taxon>
        <taxon>Polyphaga</taxon>
        <taxon>Cucujiformia</taxon>
        <taxon>Chrysomeloidea</taxon>
        <taxon>Cerambycidae</taxon>
        <taxon>Lamiinae</taxon>
        <taxon>Acanthocinini</taxon>
        <taxon>Exocentrus</taxon>
    </lineage>
</organism>
<evidence type="ECO:0000256" key="1">
    <source>
        <dbReference type="SAM" id="Phobius"/>
    </source>
</evidence>
<evidence type="ECO:0000313" key="3">
    <source>
        <dbReference type="Proteomes" id="UP001159042"/>
    </source>
</evidence>
<proteinExistence type="predicted"/>
<gene>
    <name evidence="2" type="ORF">NQ315_008588</name>
</gene>
<keyword evidence="1" id="KW-0472">Membrane</keyword>
<dbReference type="Proteomes" id="UP001159042">
    <property type="component" value="Unassembled WGS sequence"/>
</dbReference>